<dbReference type="RefSeq" id="WP_139207453.1">
    <property type="nucleotide sequence ID" value="NZ_FNDG01000010.1"/>
</dbReference>
<dbReference type="EMBL" id="FNDG01000010">
    <property type="protein sequence ID" value="SDI00609.1"/>
    <property type="molecule type" value="Genomic_DNA"/>
</dbReference>
<evidence type="ECO:0000313" key="2">
    <source>
        <dbReference type="Proteomes" id="UP000198606"/>
    </source>
</evidence>
<accession>A0A1G8H220</accession>
<sequence>MMRLRQFNNRIALSSRIRSSHKFLYIKKTYICHNLKGMTGGVDSMLREVLSEVVGIWRRQGAERQWLAATLDLPGLRYAVSPDASTTG</sequence>
<dbReference type="STRING" id="29435.SAMN05216588_11019"/>
<dbReference type="AlphaFoldDB" id="A0A1G8H220"/>
<organism evidence="1 2">
    <name type="scientific">Phytopseudomonas flavescens</name>
    <dbReference type="NCBI Taxonomy" id="29435"/>
    <lineage>
        <taxon>Bacteria</taxon>
        <taxon>Pseudomonadati</taxon>
        <taxon>Pseudomonadota</taxon>
        <taxon>Gammaproteobacteria</taxon>
        <taxon>Pseudomonadales</taxon>
        <taxon>Pseudomonadaceae</taxon>
        <taxon>Phytopseudomonas</taxon>
    </lineage>
</organism>
<gene>
    <name evidence="1" type="ORF">SAMN05216588_11019</name>
</gene>
<proteinExistence type="predicted"/>
<protein>
    <submittedName>
        <fullName evidence="1">Uncharacterized protein</fullName>
    </submittedName>
</protein>
<reference evidence="1 2" key="1">
    <citation type="submission" date="2016-10" db="EMBL/GenBank/DDBJ databases">
        <authorList>
            <person name="de Groot N.N."/>
        </authorList>
    </citation>
    <scope>NUCLEOTIDE SEQUENCE [LARGE SCALE GENOMIC DNA]</scope>
    <source>
        <strain evidence="1 2">LMG 18387</strain>
    </source>
</reference>
<evidence type="ECO:0000313" key="1">
    <source>
        <dbReference type="EMBL" id="SDI00609.1"/>
    </source>
</evidence>
<name>A0A1G8H220_9GAMM</name>
<dbReference type="Proteomes" id="UP000198606">
    <property type="component" value="Unassembled WGS sequence"/>
</dbReference>